<dbReference type="PANTHER" id="PTHR13754:SF13">
    <property type="entry name" value="METALLO-BETA-LACTAMASE SUPERFAMILY PROTEIN (AFU_ORTHOLOGUE AFUA_3G07630)"/>
    <property type="match status" value="1"/>
</dbReference>
<organism evidence="2 3">
    <name type="scientific">Candidatus Mediterraneibacter faecipullorum</name>
    <dbReference type="NCBI Taxonomy" id="2838670"/>
    <lineage>
        <taxon>Bacteria</taxon>
        <taxon>Bacillati</taxon>
        <taxon>Bacillota</taxon>
        <taxon>Clostridia</taxon>
        <taxon>Lachnospirales</taxon>
        <taxon>Lachnospiraceae</taxon>
        <taxon>Mediterraneibacter</taxon>
    </lineage>
</organism>
<reference evidence="2" key="1">
    <citation type="journal article" date="2021" name="PeerJ">
        <title>Extensive microbial diversity within the chicken gut microbiome revealed by metagenomics and culture.</title>
        <authorList>
            <person name="Gilroy R."/>
            <person name="Ravi A."/>
            <person name="Getino M."/>
            <person name="Pursley I."/>
            <person name="Horton D.L."/>
            <person name="Alikhan N.F."/>
            <person name="Baker D."/>
            <person name="Gharbi K."/>
            <person name="Hall N."/>
            <person name="Watson M."/>
            <person name="Adriaenssens E.M."/>
            <person name="Foster-Nyarko E."/>
            <person name="Jarju S."/>
            <person name="Secka A."/>
            <person name="Antonio M."/>
            <person name="Oren A."/>
            <person name="Chaudhuri R.R."/>
            <person name="La Ragione R."/>
            <person name="Hildebrand F."/>
            <person name="Pallen M.J."/>
        </authorList>
    </citation>
    <scope>NUCLEOTIDE SEQUENCE</scope>
    <source>
        <strain evidence="2">ChiW19-954</strain>
    </source>
</reference>
<dbReference type="Proteomes" id="UP000823890">
    <property type="component" value="Unassembled WGS sequence"/>
</dbReference>
<dbReference type="EMBL" id="DWWO01000002">
    <property type="protein sequence ID" value="HJC33001.1"/>
    <property type="molecule type" value="Genomic_DNA"/>
</dbReference>
<evidence type="ECO:0000313" key="3">
    <source>
        <dbReference type="Proteomes" id="UP000823890"/>
    </source>
</evidence>
<dbReference type="PANTHER" id="PTHR13754">
    <property type="entry name" value="METALLO-BETA-LACTAMASE SUPERFAMILY PROTEIN"/>
    <property type="match status" value="1"/>
</dbReference>
<evidence type="ECO:0000313" key="2">
    <source>
        <dbReference type="EMBL" id="HJC33001.1"/>
    </source>
</evidence>
<proteinExistence type="predicted"/>
<dbReference type="InterPro" id="IPR041712">
    <property type="entry name" value="DHPS-like_MBL-fold"/>
</dbReference>
<dbReference type="InterPro" id="IPR001279">
    <property type="entry name" value="Metallo-B-lactamas"/>
</dbReference>
<dbReference type="Pfam" id="PF00753">
    <property type="entry name" value="Lactamase_B"/>
    <property type="match status" value="1"/>
</dbReference>
<dbReference type="InterPro" id="IPR036866">
    <property type="entry name" value="RibonucZ/Hydroxyglut_hydro"/>
</dbReference>
<protein>
    <submittedName>
        <fullName evidence="2">MBL fold metallo-hydrolase</fullName>
    </submittedName>
</protein>
<dbReference type="GO" id="GO:0016740">
    <property type="term" value="F:transferase activity"/>
    <property type="evidence" value="ECO:0007669"/>
    <property type="project" value="TreeGrafter"/>
</dbReference>
<dbReference type="AlphaFoldDB" id="A0A9D2SSZ4"/>
<name>A0A9D2SSZ4_9FIRM</name>
<accession>A0A9D2SSZ4</accession>
<gene>
    <name evidence="2" type="ORF">H9758_00215</name>
</gene>
<feature type="domain" description="Metallo-beta-lactamase" evidence="1">
    <location>
        <begin position="21"/>
        <end position="108"/>
    </location>
</feature>
<dbReference type="InterPro" id="IPR052926">
    <property type="entry name" value="Metallo-beta-lactamase_dom"/>
</dbReference>
<sequence length="270" mass="30245">MRATVLTDNTGNNGLAGEWGLSFYIEYRDQKILLDAGQSGLFAENAEKLGIDLADTDYAVLSHAHYDHADGMPVFLEKNRKAKLYVRESCGENCYDRKEGRMKYIGIKRGLLEAYKDRITYVSGDCEPGGGVWLISHSRETMEEAGKREHMYLKEGDEWAKDCFAHEQSLVFEEDSGLVIFNSCSHGGAANIINEVSAAFPGRKIRAMIGGFHLYNKSEQYVRALTEKLRATGVEEIYTGHCTGEEGYRIMRDVLGNMVHPLEVGLEIVL</sequence>
<comment type="caution">
    <text evidence="2">The sequence shown here is derived from an EMBL/GenBank/DDBJ whole genome shotgun (WGS) entry which is preliminary data.</text>
</comment>
<evidence type="ECO:0000259" key="1">
    <source>
        <dbReference type="Pfam" id="PF00753"/>
    </source>
</evidence>
<dbReference type="Gene3D" id="3.60.15.10">
    <property type="entry name" value="Ribonuclease Z/Hydroxyacylglutathione hydrolase-like"/>
    <property type="match status" value="1"/>
</dbReference>
<dbReference type="SUPFAM" id="SSF56281">
    <property type="entry name" value="Metallo-hydrolase/oxidoreductase"/>
    <property type="match status" value="1"/>
</dbReference>
<dbReference type="CDD" id="cd07713">
    <property type="entry name" value="DHPS-like_MBL-fold"/>
    <property type="match status" value="1"/>
</dbReference>
<reference evidence="2" key="2">
    <citation type="submission" date="2021-04" db="EMBL/GenBank/DDBJ databases">
        <authorList>
            <person name="Gilroy R."/>
        </authorList>
    </citation>
    <scope>NUCLEOTIDE SEQUENCE</scope>
    <source>
        <strain evidence="2">ChiW19-954</strain>
    </source>
</reference>